<dbReference type="InterPro" id="IPR038377">
    <property type="entry name" value="Na/Glc_symporter_sf"/>
</dbReference>
<keyword evidence="10" id="KW-0739">Sodium transport</keyword>
<comment type="similarity">
    <text evidence="2 11">Belongs to the sodium:solute symporter (SSF) (TC 2.A.21) family.</text>
</comment>
<feature type="transmembrane region" description="Helical" evidence="12">
    <location>
        <begin position="651"/>
        <end position="671"/>
    </location>
</feature>
<dbReference type="RefSeq" id="XP_009173701.1">
    <property type="nucleotide sequence ID" value="XM_009175437.1"/>
</dbReference>
<dbReference type="InterPro" id="IPR051163">
    <property type="entry name" value="Sodium:Solute_Symporter_SSF"/>
</dbReference>
<dbReference type="PANTHER" id="PTHR42985">
    <property type="entry name" value="SODIUM-COUPLED MONOCARBOXYLATE TRANSPORTER"/>
    <property type="match status" value="1"/>
</dbReference>
<dbReference type="InterPro" id="IPR001734">
    <property type="entry name" value="Na/solute_symporter"/>
</dbReference>
<accession>A0A075A567</accession>
<dbReference type="PANTHER" id="PTHR42985:SF2">
    <property type="entry name" value="SODIUM-DEPENDENT MULTIVITAMIN TRANSPORTER"/>
    <property type="match status" value="1"/>
</dbReference>
<keyword evidence="6 12" id="KW-1133">Transmembrane helix</keyword>
<keyword evidence="7" id="KW-0915">Sodium</keyword>
<dbReference type="GO" id="GO:0005886">
    <property type="term" value="C:plasma membrane"/>
    <property type="evidence" value="ECO:0007669"/>
    <property type="project" value="UniProtKB-SubCell"/>
</dbReference>
<keyword evidence="3" id="KW-0813">Transport</keyword>
<keyword evidence="4" id="KW-1003">Cell membrane</keyword>
<evidence type="ECO:0000313" key="14">
    <source>
        <dbReference type="Proteomes" id="UP000054324"/>
    </source>
</evidence>
<keyword evidence="8" id="KW-0406">Ion transport</keyword>
<dbReference type="GeneID" id="20323562"/>
<dbReference type="EMBL" id="KL596892">
    <property type="protein sequence ID" value="KER22564.1"/>
    <property type="molecule type" value="Genomic_DNA"/>
</dbReference>
<evidence type="ECO:0000256" key="8">
    <source>
        <dbReference type="ARBA" id="ARBA00023065"/>
    </source>
</evidence>
<dbReference type="CTD" id="20323562"/>
<evidence type="ECO:0000256" key="10">
    <source>
        <dbReference type="ARBA" id="ARBA00023201"/>
    </source>
</evidence>
<sequence length="787" mass="86487">MKEITKRLGAVGATRLSGYGPHDPHCAWLETLQDMAANRCQWRSCYLFYAPCLCTSIAESLTSVWYSSAFLGVLSTASAISHCGVNHSPRLKTSTFSKSIYAPCLCTSIAESLTSVWYSSAFLGVSRVPLRKKRKVDSLADILLSNDIRFNRKQPAQLLGRRWMVSRAHQSHRSSVNTYACSDVKIQMSPTCVGGVVVTRSPRMSDVRGSHPGTAIGYALLMSSNGGETRIQRFLWCGLTGIIMPEQEDDRSNESDWFYISLVLYAPSLAISQVSGLPLWLSIITTGVVATFYTTLGGIRAVVWTDVLQLFVLTFGLLLIVIMGVVKVGGPKVLWAIAWEGKRLQSFSFSFDPLRRHSVWALAFGGAGMMLGIFGANQTQIQRYLACKDMRTARRAILLNVPMNSIFMVIQLASGLVAYAYFVDCDPIGAGLIKKADQLLPYLVMVLFDGIPVIRGLFLSIIFAASLSTLSSGVNSLATVILEDIIRPLFYYITGKDVKPKSRTLLATISLLFSLPNSEWRKQRGDQPLTWQRIVKEITKRLGAVGATRLPGWGPRDPHCAWLETLQDMAANRCQWRSCCQFLSRLPESIYHSILAAIVGLSTVGLAFLFDLMSSNILPFAYGLFGAVGGPILAIFTLGILVPCVNQYGGIAALLSSLTVGIWLCIGAIVYPPPVPSLPLSTVNCSMNVTNITQVATGTRTFYSISYLYYTPVSLIVALVFGVVFSAASDSCLNELEIYKPVGIMLRVRYPFNLSKTLVARVPLVTLHGDFRVRCLPQRLSNRKTNL</sequence>
<evidence type="ECO:0000256" key="3">
    <source>
        <dbReference type="ARBA" id="ARBA00022448"/>
    </source>
</evidence>
<evidence type="ECO:0000313" key="13">
    <source>
        <dbReference type="EMBL" id="KER22564.1"/>
    </source>
</evidence>
<feature type="transmembrane region" description="Helical" evidence="12">
    <location>
        <begin position="397"/>
        <end position="422"/>
    </location>
</feature>
<evidence type="ECO:0000256" key="7">
    <source>
        <dbReference type="ARBA" id="ARBA00023053"/>
    </source>
</evidence>
<dbReference type="GO" id="GO:0006814">
    <property type="term" value="P:sodium ion transport"/>
    <property type="evidence" value="ECO:0007669"/>
    <property type="project" value="UniProtKB-KW"/>
</dbReference>
<evidence type="ECO:0000256" key="2">
    <source>
        <dbReference type="ARBA" id="ARBA00006434"/>
    </source>
</evidence>
<dbReference type="Gene3D" id="1.20.1730.10">
    <property type="entry name" value="Sodium/glucose cotransporter"/>
    <property type="match status" value="1"/>
</dbReference>
<keyword evidence="14" id="KW-1185">Reference proteome</keyword>
<evidence type="ECO:0000256" key="6">
    <source>
        <dbReference type="ARBA" id="ARBA00022989"/>
    </source>
</evidence>
<comment type="subcellular location">
    <subcellularLocation>
        <location evidence="1">Cell membrane</location>
        <topology evidence="1">Multi-pass membrane protein</topology>
    </subcellularLocation>
</comment>
<evidence type="ECO:0000256" key="5">
    <source>
        <dbReference type="ARBA" id="ARBA00022692"/>
    </source>
</evidence>
<evidence type="ECO:0000256" key="12">
    <source>
        <dbReference type="SAM" id="Phobius"/>
    </source>
</evidence>
<feature type="transmembrane region" description="Helical" evidence="12">
    <location>
        <begin position="622"/>
        <end position="644"/>
    </location>
</feature>
<evidence type="ECO:0008006" key="15">
    <source>
        <dbReference type="Google" id="ProtNLM"/>
    </source>
</evidence>
<dbReference type="PROSITE" id="PS50283">
    <property type="entry name" value="NA_SOLUT_SYMP_3"/>
    <property type="match status" value="1"/>
</dbReference>
<organism evidence="13 14">
    <name type="scientific">Opisthorchis viverrini</name>
    <name type="common">Southeast Asian liver fluke</name>
    <dbReference type="NCBI Taxonomy" id="6198"/>
    <lineage>
        <taxon>Eukaryota</taxon>
        <taxon>Metazoa</taxon>
        <taxon>Spiralia</taxon>
        <taxon>Lophotrochozoa</taxon>
        <taxon>Platyhelminthes</taxon>
        <taxon>Trematoda</taxon>
        <taxon>Digenea</taxon>
        <taxon>Opisthorchiida</taxon>
        <taxon>Opisthorchiata</taxon>
        <taxon>Opisthorchiidae</taxon>
        <taxon>Opisthorchis</taxon>
    </lineage>
</organism>
<dbReference type="GO" id="GO:0015293">
    <property type="term" value="F:symporter activity"/>
    <property type="evidence" value="ECO:0007669"/>
    <property type="project" value="TreeGrafter"/>
</dbReference>
<protein>
    <recommendedName>
        <fullName evidence="15">Transporter, SSS family</fullName>
    </recommendedName>
</protein>
<feature type="transmembrane region" description="Helical" evidence="12">
    <location>
        <begin position="707"/>
        <end position="728"/>
    </location>
</feature>
<keyword evidence="9 12" id="KW-0472">Membrane</keyword>
<name>A0A075A567_OPIVI</name>
<evidence type="ECO:0000256" key="4">
    <source>
        <dbReference type="ARBA" id="ARBA00022475"/>
    </source>
</evidence>
<keyword evidence="5 12" id="KW-0812">Transmembrane</keyword>
<dbReference type="AlphaFoldDB" id="A0A075A567"/>
<feature type="transmembrane region" description="Helical" evidence="12">
    <location>
        <begin position="280"/>
        <end position="303"/>
    </location>
</feature>
<feature type="transmembrane region" description="Helical" evidence="12">
    <location>
        <begin position="358"/>
        <end position="376"/>
    </location>
</feature>
<evidence type="ECO:0000256" key="1">
    <source>
        <dbReference type="ARBA" id="ARBA00004651"/>
    </source>
</evidence>
<dbReference type="KEGG" id="ovi:T265_09393"/>
<reference evidence="13 14" key="1">
    <citation type="submission" date="2013-11" db="EMBL/GenBank/DDBJ databases">
        <title>Opisthorchis viverrini - life in the bile duct.</title>
        <authorList>
            <person name="Young N.D."/>
            <person name="Nagarajan N."/>
            <person name="Lin S.J."/>
            <person name="Korhonen P.K."/>
            <person name="Jex A.R."/>
            <person name="Hall R.S."/>
            <person name="Safavi-Hemami H."/>
            <person name="Kaewkong W."/>
            <person name="Bertrand D."/>
            <person name="Gao S."/>
            <person name="Seet Q."/>
            <person name="Wongkham S."/>
            <person name="Teh B.T."/>
            <person name="Wongkham C."/>
            <person name="Intapan P.M."/>
            <person name="Maleewong W."/>
            <person name="Yang X."/>
            <person name="Hu M."/>
            <person name="Wang Z."/>
            <person name="Hofmann A."/>
            <person name="Sternberg P.W."/>
            <person name="Tan P."/>
            <person name="Wang J."/>
            <person name="Gasser R.B."/>
        </authorList>
    </citation>
    <scope>NUCLEOTIDE SEQUENCE [LARGE SCALE GENOMIC DNA]</scope>
</reference>
<dbReference type="STRING" id="6198.A0A075A567"/>
<dbReference type="NCBIfam" id="TIGR00813">
    <property type="entry name" value="sss"/>
    <property type="match status" value="1"/>
</dbReference>
<evidence type="ECO:0000256" key="11">
    <source>
        <dbReference type="RuleBase" id="RU362091"/>
    </source>
</evidence>
<dbReference type="OrthoDB" id="6132759at2759"/>
<gene>
    <name evidence="13" type="ORF">T265_09393</name>
</gene>
<feature type="transmembrane region" description="Helical" evidence="12">
    <location>
        <begin position="442"/>
        <end position="467"/>
    </location>
</feature>
<dbReference type="Proteomes" id="UP000054324">
    <property type="component" value="Unassembled WGS sequence"/>
</dbReference>
<proteinExistence type="inferred from homology"/>
<dbReference type="Pfam" id="PF00474">
    <property type="entry name" value="SSF"/>
    <property type="match status" value="1"/>
</dbReference>
<evidence type="ECO:0000256" key="9">
    <source>
        <dbReference type="ARBA" id="ARBA00023136"/>
    </source>
</evidence>
<feature type="transmembrane region" description="Helical" evidence="12">
    <location>
        <begin position="590"/>
        <end position="610"/>
    </location>
</feature>
<feature type="transmembrane region" description="Helical" evidence="12">
    <location>
        <begin position="310"/>
        <end position="338"/>
    </location>
</feature>